<comment type="subcellular location">
    <subcellularLocation>
        <location evidence="1">Nucleus</location>
    </subcellularLocation>
</comment>
<dbReference type="Gene3D" id="1.10.10.60">
    <property type="entry name" value="Homeodomain-like"/>
    <property type="match status" value="2"/>
</dbReference>
<evidence type="ECO:0000259" key="7">
    <source>
        <dbReference type="PROSITE" id="PS50090"/>
    </source>
</evidence>
<feature type="domain" description="Myb-like" evidence="7">
    <location>
        <begin position="62"/>
        <end position="112"/>
    </location>
</feature>
<sequence length="502" mass="56442">MGRSPCCEKVGLKKGRWTADEDEILSNYIKANGEGSWRSLPKRAGLLRCGKSCRLRWINYLRADLKRGNIAPHEEETIVKLHSALGNRWSLIAAQLPGRTDNEIKNYWNSHLSRKIYSFSKTITETKPTDLPAVTITAAAHRKRKPGRTSRSAMKRQKLALMSLGNSIPKSINRQGEETPEMHGFCMHNNARRPEGNNGEEITGGGGGNEKEAMGPYEWLDNEIKRLSCILERSDRGILDPSGNGGVLKDAENDGVRSSSTSNNTEITNERRICNSSLSTGNSGFDSNDGLRWCEEDDEQWELLWDDSDNVLCCLFLVMIESQISLFHLMMVSCLRIHHFIFIGSKTLASWLLSMVSSEVLPHLIGLTTSFEIWKVISRLFGAHLSSKVSALHHSLHSQRKRELSINEYLAKVKMIYDTLIAASTVFSEQEQISVILTRLPIEFESVISIASKKVVSLSCLTKMFLDYEARHKEFFVNDFLVQAKMVSYEESSKDGLGFSSS</sequence>
<comment type="caution">
    <text evidence="9">The sequence shown here is derived from an EMBL/GenBank/DDBJ whole genome shotgun (WGS) entry which is preliminary data.</text>
</comment>
<dbReference type="InterPro" id="IPR015495">
    <property type="entry name" value="Myb_TF_plants"/>
</dbReference>
<feature type="domain" description="HTH myb-type" evidence="8">
    <location>
        <begin position="9"/>
        <end position="61"/>
    </location>
</feature>
<evidence type="ECO:0000313" key="10">
    <source>
        <dbReference type="Proteomes" id="UP000436088"/>
    </source>
</evidence>
<evidence type="ECO:0000259" key="8">
    <source>
        <dbReference type="PROSITE" id="PS51294"/>
    </source>
</evidence>
<organism evidence="9 10">
    <name type="scientific">Hibiscus syriacus</name>
    <name type="common">Rose of Sharon</name>
    <dbReference type="NCBI Taxonomy" id="106335"/>
    <lineage>
        <taxon>Eukaryota</taxon>
        <taxon>Viridiplantae</taxon>
        <taxon>Streptophyta</taxon>
        <taxon>Embryophyta</taxon>
        <taxon>Tracheophyta</taxon>
        <taxon>Spermatophyta</taxon>
        <taxon>Magnoliopsida</taxon>
        <taxon>eudicotyledons</taxon>
        <taxon>Gunneridae</taxon>
        <taxon>Pentapetalae</taxon>
        <taxon>rosids</taxon>
        <taxon>malvids</taxon>
        <taxon>Malvales</taxon>
        <taxon>Malvaceae</taxon>
        <taxon>Malvoideae</taxon>
        <taxon>Hibiscus</taxon>
    </lineage>
</organism>
<dbReference type="AlphaFoldDB" id="A0A6A3B9N3"/>
<dbReference type="Pfam" id="PF00249">
    <property type="entry name" value="Myb_DNA-binding"/>
    <property type="match status" value="2"/>
</dbReference>
<accession>A0A6A3B9N3</accession>
<dbReference type="GO" id="GO:0005634">
    <property type="term" value="C:nucleus"/>
    <property type="evidence" value="ECO:0007669"/>
    <property type="project" value="UniProtKB-SubCell"/>
</dbReference>
<dbReference type="PANTHER" id="PTHR47999:SF91">
    <property type="entry name" value="TRANSCRIPTION FACTOR MYB111"/>
    <property type="match status" value="1"/>
</dbReference>
<dbReference type="SMART" id="SM00717">
    <property type="entry name" value="SANT"/>
    <property type="match status" value="2"/>
</dbReference>
<dbReference type="PANTHER" id="PTHR47999">
    <property type="entry name" value="TRANSCRIPTION FACTOR MYB8-RELATED-RELATED"/>
    <property type="match status" value="1"/>
</dbReference>
<dbReference type="InterPro" id="IPR009057">
    <property type="entry name" value="Homeodomain-like_sf"/>
</dbReference>
<evidence type="ECO:0000256" key="6">
    <source>
        <dbReference type="SAM" id="MobiDB-lite"/>
    </source>
</evidence>
<dbReference type="CDD" id="cd00167">
    <property type="entry name" value="SANT"/>
    <property type="match status" value="2"/>
</dbReference>
<feature type="domain" description="Myb-like" evidence="7">
    <location>
        <begin position="9"/>
        <end position="61"/>
    </location>
</feature>
<dbReference type="InterPro" id="IPR001005">
    <property type="entry name" value="SANT/Myb"/>
</dbReference>
<keyword evidence="3" id="KW-0238">DNA-binding</keyword>
<evidence type="ECO:0000256" key="5">
    <source>
        <dbReference type="ARBA" id="ARBA00023242"/>
    </source>
</evidence>
<dbReference type="PROSITE" id="PS50090">
    <property type="entry name" value="MYB_LIKE"/>
    <property type="match status" value="2"/>
</dbReference>
<evidence type="ECO:0000313" key="9">
    <source>
        <dbReference type="EMBL" id="KAE8711902.1"/>
    </source>
</evidence>
<evidence type="ECO:0000256" key="2">
    <source>
        <dbReference type="ARBA" id="ARBA00023015"/>
    </source>
</evidence>
<dbReference type="FunFam" id="1.10.10.60:FF:000121">
    <property type="entry name" value="Myb transcription factor"/>
    <property type="match status" value="1"/>
</dbReference>
<dbReference type="EMBL" id="VEPZ02000905">
    <property type="protein sequence ID" value="KAE8711902.1"/>
    <property type="molecule type" value="Genomic_DNA"/>
</dbReference>
<evidence type="ECO:0000256" key="3">
    <source>
        <dbReference type="ARBA" id="ARBA00023125"/>
    </source>
</evidence>
<keyword evidence="5" id="KW-0539">Nucleus</keyword>
<keyword evidence="10" id="KW-1185">Reference proteome</keyword>
<reference evidence="9" key="1">
    <citation type="submission" date="2019-09" db="EMBL/GenBank/DDBJ databases">
        <title>Draft genome information of white flower Hibiscus syriacus.</title>
        <authorList>
            <person name="Kim Y.-M."/>
        </authorList>
    </citation>
    <scope>NUCLEOTIDE SEQUENCE [LARGE SCALE GENOMIC DNA]</scope>
    <source>
        <strain evidence="9">YM2019G1</strain>
    </source>
</reference>
<evidence type="ECO:0000256" key="1">
    <source>
        <dbReference type="ARBA" id="ARBA00004123"/>
    </source>
</evidence>
<dbReference type="GO" id="GO:0003677">
    <property type="term" value="F:DNA binding"/>
    <property type="evidence" value="ECO:0007669"/>
    <property type="project" value="UniProtKB-KW"/>
</dbReference>
<dbReference type="Pfam" id="PF14223">
    <property type="entry name" value="Retrotran_gag_2"/>
    <property type="match status" value="1"/>
</dbReference>
<keyword evidence="4" id="KW-0804">Transcription</keyword>
<dbReference type="Proteomes" id="UP000436088">
    <property type="component" value="Unassembled WGS sequence"/>
</dbReference>
<protein>
    <submittedName>
        <fullName evidence="9">Transcription factor MYB12</fullName>
    </submittedName>
</protein>
<feature type="domain" description="HTH myb-type" evidence="8">
    <location>
        <begin position="62"/>
        <end position="116"/>
    </location>
</feature>
<dbReference type="PROSITE" id="PS51294">
    <property type="entry name" value="HTH_MYB"/>
    <property type="match status" value="2"/>
</dbReference>
<keyword evidence="2" id="KW-0805">Transcription regulation</keyword>
<feature type="region of interest" description="Disordered" evidence="6">
    <location>
        <begin position="190"/>
        <end position="212"/>
    </location>
</feature>
<feature type="compositionally biased region" description="Low complexity" evidence="6">
    <location>
        <begin position="257"/>
        <end position="266"/>
    </location>
</feature>
<dbReference type="SUPFAM" id="SSF46689">
    <property type="entry name" value="Homeodomain-like"/>
    <property type="match status" value="1"/>
</dbReference>
<gene>
    <name evidence="9" type="ORF">F3Y22_tig00110270pilonHSYRG00088</name>
</gene>
<feature type="region of interest" description="Disordered" evidence="6">
    <location>
        <begin position="241"/>
        <end position="266"/>
    </location>
</feature>
<evidence type="ECO:0000256" key="4">
    <source>
        <dbReference type="ARBA" id="ARBA00023163"/>
    </source>
</evidence>
<name>A0A6A3B9N3_HIBSY</name>
<proteinExistence type="predicted"/>
<dbReference type="InterPro" id="IPR017930">
    <property type="entry name" value="Myb_dom"/>
</dbReference>